<feature type="region of interest" description="Disordered" evidence="1">
    <location>
        <begin position="83"/>
        <end position="130"/>
    </location>
</feature>
<keyword evidence="3" id="KW-1185">Reference proteome</keyword>
<name>A0A8J5XYA4_DIALT</name>
<reference evidence="2" key="1">
    <citation type="submission" date="2021-05" db="EMBL/GenBank/DDBJ databases">
        <title>The genome of the haptophyte Pavlova lutheri (Diacronema luteri, Pavlovales) - a model for lipid biosynthesis in eukaryotic algae.</title>
        <authorList>
            <person name="Hulatt C.J."/>
            <person name="Posewitz M.C."/>
        </authorList>
    </citation>
    <scope>NUCLEOTIDE SEQUENCE</scope>
    <source>
        <strain evidence="2">NIVA-4/92</strain>
    </source>
</reference>
<dbReference type="Proteomes" id="UP000751190">
    <property type="component" value="Unassembled WGS sequence"/>
</dbReference>
<protein>
    <submittedName>
        <fullName evidence="2">Uncharacterized protein</fullName>
    </submittedName>
</protein>
<dbReference type="EMBL" id="JAGTXO010000001">
    <property type="protein sequence ID" value="KAG8470702.1"/>
    <property type="molecule type" value="Genomic_DNA"/>
</dbReference>
<dbReference type="OrthoDB" id="10644820at2759"/>
<feature type="compositionally biased region" description="Acidic residues" evidence="1">
    <location>
        <begin position="54"/>
        <end position="68"/>
    </location>
</feature>
<comment type="caution">
    <text evidence="2">The sequence shown here is derived from an EMBL/GenBank/DDBJ whole genome shotgun (WGS) entry which is preliminary data.</text>
</comment>
<feature type="region of interest" description="Disordered" evidence="1">
    <location>
        <begin position="38"/>
        <end position="71"/>
    </location>
</feature>
<sequence length="168" mass="18731">MGDVYPFPRTRGPYVLTAAPTPGPHAWWQQWGAWLPPTPRAPIGEAAPTAAAEADLEPGETEDSYEDSENARVEVNEQLAALFAQSEQRRSARNERGRQRPRRDDERADGAVLPKDPAMFPNPAVRVSPDRMYGEHGRAVRELEASLNASVIRIADEERPRRWPLAVA</sequence>
<accession>A0A8J5XYA4</accession>
<dbReference type="AlphaFoldDB" id="A0A8J5XYA4"/>
<organism evidence="2 3">
    <name type="scientific">Diacronema lutheri</name>
    <name type="common">Unicellular marine alga</name>
    <name type="synonym">Monochrysis lutheri</name>
    <dbReference type="NCBI Taxonomy" id="2081491"/>
    <lineage>
        <taxon>Eukaryota</taxon>
        <taxon>Haptista</taxon>
        <taxon>Haptophyta</taxon>
        <taxon>Pavlovophyceae</taxon>
        <taxon>Pavlovales</taxon>
        <taxon>Pavlovaceae</taxon>
        <taxon>Diacronema</taxon>
    </lineage>
</organism>
<evidence type="ECO:0000313" key="2">
    <source>
        <dbReference type="EMBL" id="KAG8470702.1"/>
    </source>
</evidence>
<proteinExistence type="predicted"/>
<feature type="compositionally biased region" description="Basic and acidic residues" evidence="1">
    <location>
        <begin position="87"/>
        <end position="109"/>
    </location>
</feature>
<feature type="compositionally biased region" description="Low complexity" evidence="1">
    <location>
        <begin position="41"/>
        <end position="53"/>
    </location>
</feature>
<evidence type="ECO:0000256" key="1">
    <source>
        <dbReference type="SAM" id="MobiDB-lite"/>
    </source>
</evidence>
<gene>
    <name evidence="2" type="ORF">KFE25_009123</name>
</gene>
<evidence type="ECO:0000313" key="3">
    <source>
        <dbReference type="Proteomes" id="UP000751190"/>
    </source>
</evidence>